<feature type="domain" description="Glycosyl transferase family 1" evidence="1">
    <location>
        <begin position="200"/>
        <end position="337"/>
    </location>
</feature>
<protein>
    <submittedName>
        <fullName evidence="2">Glycosyltransferase</fullName>
    </submittedName>
</protein>
<proteinExistence type="predicted"/>
<dbReference type="OrthoDB" id="132546at2157"/>
<dbReference type="Proteomes" id="UP000437065">
    <property type="component" value="Unassembled WGS sequence"/>
</dbReference>
<evidence type="ECO:0000259" key="1">
    <source>
        <dbReference type="Pfam" id="PF00534"/>
    </source>
</evidence>
<comment type="caution">
    <text evidence="2">The sequence shown here is derived from an EMBL/GenBank/DDBJ whole genome shotgun (WGS) entry which is preliminary data.</text>
</comment>
<dbReference type="InterPro" id="IPR050194">
    <property type="entry name" value="Glycosyltransferase_grp1"/>
</dbReference>
<dbReference type="GO" id="GO:0016757">
    <property type="term" value="F:glycosyltransferase activity"/>
    <property type="evidence" value="ECO:0007669"/>
    <property type="project" value="InterPro"/>
</dbReference>
<gene>
    <name evidence="2" type="ORF">GRX01_11050</name>
</gene>
<reference evidence="2 3" key="1">
    <citation type="submission" date="2019-12" db="EMBL/GenBank/DDBJ databases">
        <title>Isolation and characterization of three novel carbon monoxide-oxidizing members of Halobacteria from salione crusts and soils.</title>
        <authorList>
            <person name="Myers M.R."/>
            <person name="King G.M."/>
        </authorList>
    </citation>
    <scope>NUCLEOTIDE SEQUENCE [LARGE SCALE GENOMIC DNA]</scope>
    <source>
        <strain evidence="2 3">WSA2</strain>
    </source>
</reference>
<sequence>MEDGPAVGYDELDVALAHWHVNAWGGAEYLVTKMAETLGVDQIYTVGVPSPEGPNPYGDVSFYDVTVDLSFPSIRRFQSRIDRVFEYSLWEDVDWREYGHPDVLITSGATTRAVITPDDVLHINYCHSPPRWFYDLYHDRKDSLLGLLSRPLIRHLRTRDVTVDPRVDYYFANSPIIARRLRKYYDREAHILYPPVPLEKYRNEGDEGFYLHLGRLDNEKGVLAIVKAFEQSNEEIRFVGGRGDVDQSVVDQIEGSRNMYYEGFVSEERKLELLATCTAVVFNGRNEDFGIVPIEANASGKAVLTRNEGFQGVFVEEGVNGYLHDGSADGIVDAIHRHKRAPLTISKSRVEPFSLTTFDTRLHSLITEWHRNHQLGSDPAEEEV</sequence>
<keyword evidence="3" id="KW-1185">Reference proteome</keyword>
<dbReference type="RefSeq" id="WP_159667075.1">
    <property type="nucleotide sequence ID" value="NZ_WUUS01000006.1"/>
</dbReference>
<keyword evidence="2" id="KW-0808">Transferase</keyword>
<dbReference type="Pfam" id="PF00534">
    <property type="entry name" value="Glycos_transf_1"/>
    <property type="match status" value="1"/>
</dbReference>
<accession>A0A6B0SZA1</accession>
<dbReference type="Gene3D" id="3.40.50.2000">
    <property type="entry name" value="Glycogen Phosphorylase B"/>
    <property type="match status" value="1"/>
</dbReference>
<evidence type="ECO:0000313" key="3">
    <source>
        <dbReference type="Proteomes" id="UP000437065"/>
    </source>
</evidence>
<evidence type="ECO:0000313" key="2">
    <source>
        <dbReference type="EMBL" id="MXR41871.1"/>
    </source>
</evidence>
<dbReference type="InterPro" id="IPR001296">
    <property type="entry name" value="Glyco_trans_1"/>
</dbReference>
<organism evidence="2 3">
    <name type="scientific">Halobaculum saliterrae</name>
    <dbReference type="NCBI Taxonomy" id="2073113"/>
    <lineage>
        <taxon>Archaea</taxon>
        <taxon>Methanobacteriati</taxon>
        <taxon>Methanobacteriota</taxon>
        <taxon>Stenosarchaea group</taxon>
        <taxon>Halobacteria</taxon>
        <taxon>Halobacteriales</taxon>
        <taxon>Haloferacaceae</taxon>
        <taxon>Halobaculum</taxon>
    </lineage>
</organism>
<dbReference type="EMBL" id="WUUS01000006">
    <property type="protein sequence ID" value="MXR41871.1"/>
    <property type="molecule type" value="Genomic_DNA"/>
</dbReference>
<dbReference type="PANTHER" id="PTHR45947">
    <property type="entry name" value="SULFOQUINOVOSYL TRANSFERASE SQD2"/>
    <property type="match status" value="1"/>
</dbReference>
<dbReference type="AlphaFoldDB" id="A0A6B0SZA1"/>
<name>A0A6B0SZA1_9EURY</name>
<dbReference type="SUPFAM" id="SSF53756">
    <property type="entry name" value="UDP-Glycosyltransferase/glycogen phosphorylase"/>
    <property type="match status" value="1"/>
</dbReference>
<dbReference type="PANTHER" id="PTHR45947:SF3">
    <property type="entry name" value="SULFOQUINOVOSYL TRANSFERASE SQD2"/>
    <property type="match status" value="1"/>
</dbReference>